<sequence>MGKPRRIAVLGGGLSAMTTVYTLMQEPNWKEKYDITIYQLGWRIGGKGASGVNPEAGYRIEEHGLHLWMGFYENAFRLIKDVYKGLNRDKSAPLSSFDKVFSQQDYFIFTEQVKDKWVDWKVPFPKLPGKVGDGELPSVENVIASISDFVIDLFIEWLEGYLLENQNKKWTQKVIDQLLKVVFWKETRVTASKKDFISKLRQRLSRLDDDIIDNVRKNFIKTIDSKELQYRREEEIDYVFKHWDKLKNFIWKNIGKATQQNDVGRRAWMAIDLGLSLLKGMVKDQVITINNDELRFDFEVINDIDYGEWLVKHGADRTLTVGSPIVRSMYDGPFSFLKGNPDEPNVEAGTILNIFLRLLFTCKESVVWRMNAGMGDVIFSPFYEDLVQKKKDIFKFFHAVRDVSLSDDKTSIERIVLGRQVTLKTDEYSPLVKVKGLDCWPSRPLYDQIVDEEAEELKEKNIHLESCWTEWEDRETIILKKGEDFDDVIFGFSVGTVPHVAKELLDHSEKWSKMIESIKTVQTQAYQYWFNQSSEELGIEEDKLQSAYVEPVDTFCAMNQVLDKEDWPTSHDPKYVAYSCGVFSDAEHIPSFDDHDFPRREKLRGLENCREYIEKHLSHLIPSLYDDEGNFNWDALVDLQDRVGEERMHSIYTRVNIDPSERYVLSAVNSSKYRIKTNDTDFDNLFVTGDWIQNGMNAGFVEGAVTSGLLTAKAISDEPEKIPIITDNWSIKKLEKDLIKKRELEKVE</sequence>
<accession>A0A7X8SGM9</accession>
<keyword evidence="2" id="KW-1185">Reference proteome</keyword>
<dbReference type="AlphaFoldDB" id="A0A7X8SGM9"/>
<organism evidence="1 2">
    <name type="scientific">Flammeovirga agarivorans</name>
    <dbReference type="NCBI Taxonomy" id="2726742"/>
    <lineage>
        <taxon>Bacteria</taxon>
        <taxon>Pseudomonadati</taxon>
        <taxon>Bacteroidota</taxon>
        <taxon>Cytophagia</taxon>
        <taxon>Cytophagales</taxon>
        <taxon>Flammeovirgaceae</taxon>
        <taxon>Flammeovirga</taxon>
    </lineage>
</organism>
<gene>
    <name evidence="1" type="ORF">HGP29_01395</name>
</gene>
<dbReference type="InterPro" id="IPR036188">
    <property type="entry name" value="FAD/NAD-bd_sf"/>
</dbReference>
<dbReference type="GO" id="GO:0016491">
    <property type="term" value="F:oxidoreductase activity"/>
    <property type="evidence" value="ECO:0007669"/>
    <property type="project" value="UniProtKB-ARBA"/>
</dbReference>
<protein>
    <submittedName>
        <fullName evidence="1">NAD(P)-binding protein</fullName>
    </submittedName>
</protein>
<dbReference type="InterPro" id="IPR050703">
    <property type="entry name" value="Flavin_MAO"/>
</dbReference>
<dbReference type="SUPFAM" id="SSF51905">
    <property type="entry name" value="FAD/NAD(P)-binding domain"/>
    <property type="match status" value="1"/>
</dbReference>
<dbReference type="Pfam" id="PF13450">
    <property type="entry name" value="NAD_binding_8"/>
    <property type="match status" value="1"/>
</dbReference>
<dbReference type="Proteomes" id="UP000585050">
    <property type="component" value="Unassembled WGS sequence"/>
</dbReference>
<dbReference type="Gene3D" id="3.50.50.60">
    <property type="entry name" value="FAD/NAD(P)-binding domain"/>
    <property type="match status" value="1"/>
</dbReference>
<comment type="caution">
    <text evidence="1">The sequence shown here is derived from an EMBL/GenBank/DDBJ whole genome shotgun (WGS) entry which is preliminary data.</text>
</comment>
<dbReference type="EMBL" id="JABAIL010000001">
    <property type="protein sequence ID" value="NLR89834.1"/>
    <property type="molecule type" value="Genomic_DNA"/>
</dbReference>
<dbReference type="RefSeq" id="WP_168880519.1">
    <property type="nucleotide sequence ID" value="NZ_JABAIL010000001.1"/>
</dbReference>
<evidence type="ECO:0000313" key="1">
    <source>
        <dbReference type="EMBL" id="NLR89834.1"/>
    </source>
</evidence>
<reference evidence="1 2" key="1">
    <citation type="submission" date="2020-04" db="EMBL/GenBank/DDBJ databases">
        <title>Flammeovirga sp. SR4, a novel species isolated from seawater.</title>
        <authorList>
            <person name="Wang X."/>
        </authorList>
    </citation>
    <scope>NUCLEOTIDE SEQUENCE [LARGE SCALE GENOMIC DNA]</scope>
    <source>
        <strain evidence="1 2">SR4</strain>
    </source>
</reference>
<proteinExistence type="predicted"/>
<name>A0A7X8SGM9_9BACT</name>
<evidence type="ECO:0000313" key="2">
    <source>
        <dbReference type="Proteomes" id="UP000585050"/>
    </source>
</evidence>
<dbReference type="PANTHER" id="PTHR43563:SF1">
    <property type="entry name" value="AMINE OXIDASE [FLAVIN-CONTAINING] B"/>
    <property type="match status" value="1"/>
</dbReference>
<dbReference type="PANTHER" id="PTHR43563">
    <property type="entry name" value="AMINE OXIDASE"/>
    <property type="match status" value="1"/>
</dbReference>